<dbReference type="EMBL" id="JBDOJC010000001">
    <property type="protein sequence ID" value="MEO2217035.1"/>
    <property type="molecule type" value="Genomic_DNA"/>
</dbReference>
<evidence type="ECO:0000313" key="2">
    <source>
        <dbReference type="Proteomes" id="UP001455709"/>
    </source>
</evidence>
<accession>A0ABV0FAC8</accession>
<comment type="caution">
    <text evidence="1">The sequence shown here is derived from an EMBL/GenBank/DDBJ whole genome shotgun (WGS) entry which is preliminary data.</text>
</comment>
<organism evidence="1 2">
    <name type="scientific">Chromobacterium vaccinii</name>
    <dbReference type="NCBI Taxonomy" id="1108595"/>
    <lineage>
        <taxon>Bacteria</taxon>
        <taxon>Pseudomonadati</taxon>
        <taxon>Pseudomonadota</taxon>
        <taxon>Betaproteobacteria</taxon>
        <taxon>Neisseriales</taxon>
        <taxon>Chromobacteriaceae</taxon>
        <taxon>Chromobacterium</taxon>
    </lineage>
</organism>
<protein>
    <submittedName>
        <fullName evidence="1">Uncharacterized protein</fullName>
    </submittedName>
</protein>
<evidence type="ECO:0000313" key="1">
    <source>
        <dbReference type="EMBL" id="MEO2217035.1"/>
    </source>
</evidence>
<name>A0ABV0FAC8_9NEIS</name>
<gene>
    <name evidence="1" type="ORF">ABGV49_08240</name>
</gene>
<dbReference type="RefSeq" id="WP_347370331.1">
    <property type="nucleotide sequence ID" value="NZ_JBDOJC010000001.1"/>
</dbReference>
<keyword evidence="2" id="KW-1185">Reference proteome</keyword>
<proteinExistence type="predicted"/>
<dbReference type="Proteomes" id="UP001455709">
    <property type="component" value="Unassembled WGS sequence"/>
</dbReference>
<reference evidence="1 2" key="1">
    <citation type="submission" date="2024-05" db="EMBL/GenBank/DDBJ databases">
        <authorList>
            <person name="De Oliveira J.P."/>
            <person name="Noriler S.A."/>
            <person name="De Oliveira A.G."/>
            <person name="Sipoli D.S."/>
        </authorList>
    </citation>
    <scope>NUCLEOTIDE SEQUENCE [LARGE SCALE GENOMIC DNA]</scope>
    <source>
        <strain evidence="1 2">LABIM189</strain>
    </source>
</reference>
<sequence>MLIDEQKETSRVNTEDVGHGFAGLANCDLAGILEQKGRDRGWEGEGSLMCEELKLF</sequence>